<feature type="transmembrane region" description="Helical" evidence="1">
    <location>
        <begin position="123"/>
        <end position="145"/>
    </location>
</feature>
<dbReference type="AlphaFoldDB" id="G0HX42"/>
<dbReference type="HOGENOM" id="CLU_1801645_0_0_2"/>
<sequence length="158" mass="16504">MTAMDYLWTVVQLIRMNTHVRIVVALLLGVLAFAVTTVSVTAGFEPQIEFSLLIGLPVGVSAGLTGLFAGYVLLWHRDRAAAGELSDRAARLRLAALATIADFVVVTAAGVALYVFGNRGLGISLLVAGLPVTLPLAAAVSYVLAGGSRNEQGGLRTR</sequence>
<feature type="domain" description="DUF8147" evidence="2">
    <location>
        <begin position="19"/>
        <end position="134"/>
    </location>
</feature>
<feature type="transmembrane region" description="Helical" evidence="1">
    <location>
        <begin position="94"/>
        <end position="117"/>
    </location>
</feature>
<organism evidence="3 4">
    <name type="scientific">Haloarcula hispanica (strain ATCC 33960 / DSM 4426 / JCM 8911 / NBRC 102182 / NCIMB 2187 / VKM B-1755)</name>
    <dbReference type="NCBI Taxonomy" id="634497"/>
    <lineage>
        <taxon>Archaea</taxon>
        <taxon>Methanobacteriati</taxon>
        <taxon>Methanobacteriota</taxon>
        <taxon>Stenosarchaea group</taxon>
        <taxon>Halobacteria</taxon>
        <taxon>Halobacteriales</taxon>
        <taxon>Haloarculaceae</taxon>
        <taxon>Haloarcula</taxon>
    </lineage>
</organism>
<evidence type="ECO:0000313" key="4">
    <source>
        <dbReference type="Proteomes" id="UP000005629"/>
    </source>
</evidence>
<name>G0HX42_HALHT</name>
<keyword evidence="1" id="KW-1133">Transmembrane helix</keyword>
<dbReference type="Proteomes" id="UP000005629">
    <property type="component" value="Chromosome I"/>
</dbReference>
<dbReference type="STRING" id="634497.HAH_1036"/>
<accession>G0HX42</accession>
<evidence type="ECO:0000256" key="1">
    <source>
        <dbReference type="SAM" id="Phobius"/>
    </source>
</evidence>
<evidence type="ECO:0000313" key="3">
    <source>
        <dbReference type="EMBL" id="AEM56654.1"/>
    </source>
</evidence>
<proteinExistence type="predicted"/>
<dbReference type="InterPro" id="IPR058460">
    <property type="entry name" value="DUF8147"/>
</dbReference>
<feature type="transmembrane region" description="Helical" evidence="1">
    <location>
        <begin position="20"/>
        <end position="44"/>
    </location>
</feature>
<keyword evidence="1" id="KW-0472">Membrane</keyword>
<gene>
    <name evidence="3" type="ordered locus">HAH_1036</name>
</gene>
<dbReference type="eggNOG" id="arCOG14582">
    <property type="taxonomic scope" value="Archaea"/>
</dbReference>
<protein>
    <recommendedName>
        <fullName evidence="2">DUF8147 domain-containing protein</fullName>
    </recommendedName>
</protein>
<dbReference type="Pfam" id="PF26472">
    <property type="entry name" value="DUF8147"/>
    <property type="match status" value="1"/>
</dbReference>
<dbReference type="EMBL" id="CP002921">
    <property type="protein sequence ID" value="AEM56654.1"/>
    <property type="molecule type" value="Genomic_DNA"/>
</dbReference>
<dbReference type="KEGG" id="hhi:HAH_1036"/>
<reference evidence="3 4" key="1">
    <citation type="journal article" date="2011" name="J. Bacteriol.">
        <title>Complete genome sequence of Haloarcula hispanica, a model haloarchaeon for studying genetics, metabolism, and virus-host interaction.</title>
        <authorList>
            <person name="Liu H."/>
            <person name="Wu Z."/>
            <person name="Li M."/>
            <person name="Zhang F."/>
            <person name="Zheng H."/>
            <person name="Han J."/>
            <person name="Liu J."/>
            <person name="Zhou J."/>
            <person name="Wang S."/>
            <person name="Xiang H."/>
        </authorList>
    </citation>
    <scope>NUCLEOTIDE SEQUENCE [LARGE SCALE GENOMIC DNA]</scope>
    <source>
        <strain evidence="4">ATCC 33960 / DSM 4426 / JCM 8911 / NBRC 102182 / NCIMB 2187 / VKM B-1755</strain>
    </source>
</reference>
<evidence type="ECO:0000259" key="2">
    <source>
        <dbReference type="Pfam" id="PF26472"/>
    </source>
</evidence>
<feature type="transmembrane region" description="Helical" evidence="1">
    <location>
        <begin position="50"/>
        <end position="74"/>
    </location>
</feature>
<keyword evidence="1" id="KW-0812">Transmembrane</keyword>